<dbReference type="GO" id="GO:0016740">
    <property type="term" value="F:transferase activity"/>
    <property type="evidence" value="ECO:0007669"/>
    <property type="project" value="UniProtKB-KW"/>
</dbReference>
<dbReference type="Pfam" id="PF00535">
    <property type="entry name" value="Glycos_transf_2"/>
    <property type="match status" value="1"/>
</dbReference>
<dbReference type="OrthoDB" id="9069044at2"/>
<dbReference type="InterPro" id="IPR050256">
    <property type="entry name" value="Glycosyltransferase_2"/>
</dbReference>
<keyword evidence="3" id="KW-1185">Reference proteome</keyword>
<dbReference type="STRING" id="420953.SAMN05192543_101800"/>
<dbReference type="SUPFAM" id="SSF53448">
    <property type="entry name" value="Nucleotide-diphospho-sugar transferases"/>
    <property type="match status" value="1"/>
</dbReference>
<gene>
    <name evidence="2" type="ORF">SAMN05192543_101800</name>
</gene>
<dbReference type="EMBL" id="FOQU01000001">
    <property type="protein sequence ID" value="SFH96757.1"/>
    <property type="molecule type" value="Genomic_DNA"/>
</dbReference>
<reference evidence="2 3" key="1">
    <citation type="submission" date="2016-10" db="EMBL/GenBank/DDBJ databases">
        <authorList>
            <person name="de Groot N.N."/>
        </authorList>
    </citation>
    <scope>NUCLEOTIDE SEQUENCE [LARGE SCALE GENOMIC DNA]</scope>
    <source>
        <strain evidence="2 3">LMG 23650</strain>
    </source>
</reference>
<dbReference type="RefSeq" id="WP_091007665.1">
    <property type="nucleotide sequence ID" value="NZ_CP041743.1"/>
</dbReference>
<dbReference type="PANTHER" id="PTHR48090">
    <property type="entry name" value="UNDECAPRENYL-PHOSPHATE 4-DEOXY-4-FORMAMIDO-L-ARABINOSE TRANSFERASE-RELATED"/>
    <property type="match status" value="1"/>
</dbReference>
<dbReference type="PANTHER" id="PTHR48090:SF7">
    <property type="entry name" value="RFBJ PROTEIN"/>
    <property type="match status" value="1"/>
</dbReference>
<keyword evidence="2" id="KW-0808">Transferase</keyword>
<proteinExistence type="predicted"/>
<accession>A0A1I3ECQ3</accession>
<sequence>MHQSEGAVNRAATIAASTAFVLETNNLRGGGDIRKAIASLKRLIVRLAQQTVPPSSFAQWIITHDGLPPQERDEIARLAGRPVEFVEIGPGTGYYDAKNLGFERVDPARCTYVAFGDADCVPDGDWLAQLLVPFDQPAAVAPIAVAGRTSYAASIAGTALTTIDFMYFPSPLRDGATRNFYANNVAFRREVFERYRYEPLDGVYRAHCQVMGLRLQAAGLAVHYAPLAHTEHRLPDTRREIVKLRWMRGEDSVGLTPYLVRAYMPDWLQWLGRSGPLGPLCVMAGRLLFSLRALNHQDLTPVHGLRRIAATGFVVGVSLLDTLGAVVRGIGFGARHAVGRDADALSYHRH</sequence>
<dbReference type="InterPro" id="IPR029044">
    <property type="entry name" value="Nucleotide-diphossugar_trans"/>
</dbReference>
<dbReference type="Proteomes" id="UP000199548">
    <property type="component" value="Unassembled WGS sequence"/>
</dbReference>
<dbReference type="InterPro" id="IPR001173">
    <property type="entry name" value="Glyco_trans_2-like"/>
</dbReference>
<dbReference type="Gene3D" id="3.90.550.10">
    <property type="entry name" value="Spore Coat Polysaccharide Biosynthesis Protein SpsA, Chain A"/>
    <property type="match status" value="1"/>
</dbReference>
<organism evidence="2 3">
    <name type="scientific">Paraburkholderia megapolitana</name>
    <dbReference type="NCBI Taxonomy" id="420953"/>
    <lineage>
        <taxon>Bacteria</taxon>
        <taxon>Pseudomonadati</taxon>
        <taxon>Pseudomonadota</taxon>
        <taxon>Betaproteobacteria</taxon>
        <taxon>Burkholderiales</taxon>
        <taxon>Burkholderiaceae</taxon>
        <taxon>Paraburkholderia</taxon>
    </lineage>
</organism>
<feature type="domain" description="Glycosyltransferase 2-like" evidence="1">
    <location>
        <begin position="38"/>
        <end position="195"/>
    </location>
</feature>
<dbReference type="CDD" id="cd00761">
    <property type="entry name" value="Glyco_tranf_GTA_type"/>
    <property type="match status" value="1"/>
</dbReference>
<evidence type="ECO:0000313" key="3">
    <source>
        <dbReference type="Proteomes" id="UP000199548"/>
    </source>
</evidence>
<evidence type="ECO:0000313" key="2">
    <source>
        <dbReference type="EMBL" id="SFH96757.1"/>
    </source>
</evidence>
<evidence type="ECO:0000259" key="1">
    <source>
        <dbReference type="Pfam" id="PF00535"/>
    </source>
</evidence>
<name>A0A1I3ECQ3_9BURK</name>
<protein>
    <submittedName>
        <fullName evidence="2">Glycosyl transferase family 2</fullName>
    </submittedName>
</protein>
<dbReference type="AlphaFoldDB" id="A0A1I3ECQ3"/>